<sequence length="69" mass="7819">MTSWQVVRIVAGFFILLSLALGIPESPVFVNQWWLGFTAFVGINLFQSGFTKWCLMENILRKLGIRPGC</sequence>
<name>A0A850QMH0_9BURK</name>
<dbReference type="Pfam" id="PF11127">
    <property type="entry name" value="YgaP-like_TM"/>
    <property type="match status" value="1"/>
</dbReference>
<keyword evidence="1" id="KW-1133">Transmembrane helix</keyword>
<keyword evidence="1" id="KW-0812">Transmembrane</keyword>
<dbReference type="Gene3D" id="6.10.140.1340">
    <property type="match status" value="1"/>
</dbReference>
<feature type="domain" description="Inner membrane protein YgaP-like transmembrane" evidence="2">
    <location>
        <begin position="6"/>
        <end position="61"/>
    </location>
</feature>
<dbReference type="InterPro" id="IPR021309">
    <property type="entry name" value="YgaP-like_TM"/>
</dbReference>
<evidence type="ECO:0000313" key="3">
    <source>
        <dbReference type="EMBL" id="NVO77296.1"/>
    </source>
</evidence>
<evidence type="ECO:0000259" key="2">
    <source>
        <dbReference type="Pfam" id="PF11127"/>
    </source>
</evidence>
<protein>
    <submittedName>
        <fullName evidence="3">DUF2892 domain-containing protein</fullName>
    </submittedName>
</protein>
<feature type="transmembrane region" description="Helical" evidence="1">
    <location>
        <begin position="32"/>
        <end position="55"/>
    </location>
</feature>
<organism evidence="3 4">
    <name type="scientific">Undibacterium oligocarboniphilum</name>
    <dbReference type="NCBI Taxonomy" id="666702"/>
    <lineage>
        <taxon>Bacteria</taxon>
        <taxon>Pseudomonadati</taxon>
        <taxon>Pseudomonadota</taxon>
        <taxon>Betaproteobacteria</taxon>
        <taxon>Burkholderiales</taxon>
        <taxon>Oxalobacteraceae</taxon>
        <taxon>Undibacterium</taxon>
    </lineage>
</organism>
<evidence type="ECO:0000256" key="1">
    <source>
        <dbReference type="SAM" id="Phobius"/>
    </source>
</evidence>
<evidence type="ECO:0000313" key="4">
    <source>
        <dbReference type="Proteomes" id="UP000588051"/>
    </source>
</evidence>
<dbReference type="EMBL" id="JABXYJ010000003">
    <property type="protein sequence ID" value="NVO77296.1"/>
    <property type="molecule type" value="Genomic_DNA"/>
</dbReference>
<dbReference type="RefSeq" id="WP_176802583.1">
    <property type="nucleotide sequence ID" value="NZ_JABXYJ010000003.1"/>
</dbReference>
<gene>
    <name evidence="3" type="ORF">HV832_05565</name>
</gene>
<proteinExistence type="predicted"/>
<dbReference type="AlphaFoldDB" id="A0A850QMH0"/>
<keyword evidence="4" id="KW-1185">Reference proteome</keyword>
<dbReference type="Proteomes" id="UP000588051">
    <property type="component" value="Unassembled WGS sequence"/>
</dbReference>
<comment type="caution">
    <text evidence="3">The sequence shown here is derived from an EMBL/GenBank/DDBJ whole genome shotgun (WGS) entry which is preliminary data.</text>
</comment>
<keyword evidence="1" id="KW-0472">Membrane</keyword>
<accession>A0A850QMH0</accession>
<reference evidence="3 4" key="1">
    <citation type="submission" date="2020-06" db="EMBL/GenBank/DDBJ databases">
        <authorList>
            <person name="Qiu C."/>
            <person name="Liu Z."/>
        </authorList>
    </citation>
    <scope>NUCLEOTIDE SEQUENCE [LARGE SCALE GENOMIC DNA]</scope>
    <source>
        <strain evidence="3 4">EM 1</strain>
    </source>
</reference>